<evidence type="ECO:0000256" key="2">
    <source>
        <dbReference type="ARBA" id="ARBA00022692"/>
    </source>
</evidence>
<evidence type="ECO:0000256" key="3">
    <source>
        <dbReference type="ARBA" id="ARBA00022989"/>
    </source>
</evidence>
<dbReference type="Gene3D" id="1.20.1080.10">
    <property type="entry name" value="Glycerol uptake facilitator protein"/>
    <property type="match status" value="1"/>
</dbReference>
<dbReference type="CDD" id="cd00293">
    <property type="entry name" value="USP-like"/>
    <property type="match status" value="1"/>
</dbReference>
<dbReference type="PANTHER" id="PTHR30520">
    <property type="entry name" value="FORMATE TRANSPORTER-RELATED"/>
    <property type="match status" value="1"/>
</dbReference>
<feature type="compositionally biased region" description="Acidic residues" evidence="5">
    <location>
        <begin position="706"/>
        <end position="727"/>
    </location>
</feature>
<dbReference type="Pfam" id="PF00582">
    <property type="entry name" value="Usp"/>
    <property type="match status" value="1"/>
</dbReference>
<gene>
    <name evidence="8" type="ORF">ACFQMF_11430</name>
</gene>
<dbReference type="InterPro" id="IPR006016">
    <property type="entry name" value="UspA"/>
</dbReference>
<evidence type="ECO:0000259" key="7">
    <source>
        <dbReference type="Pfam" id="PF00582"/>
    </source>
</evidence>
<feature type="transmembrane region" description="Helical" evidence="6">
    <location>
        <begin position="131"/>
        <end position="158"/>
    </location>
</feature>
<keyword evidence="2 6" id="KW-0812">Transmembrane</keyword>
<feature type="compositionally biased region" description="Basic and acidic residues" evidence="5">
    <location>
        <begin position="667"/>
        <end position="680"/>
    </location>
</feature>
<reference evidence="8 9" key="1">
    <citation type="journal article" date="2019" name="Int. J. Syst. Evol. Microbiol.">
        <title>The Global Catalogue of Microorganisms (GCM) 10K type strain sequencing project: providing services to taxonomists for standard genome sequencing and annotation.</title>
        <authorList>
            <consortium name="The Broad Institute Genomics Platform"/>
            <consortium name="The Broad Institute Genome Sequencing Center for Infectious Disease"/>
            <person name="Wu L."/>
            <person name="Ma J."/>
        </authorList>
    </citation>
    <scope>NUCLEOTIDE SEQUENCE [LARGE SCALE GENOMIC DNA]</scope>
    <source>
        <strain evidence="8 9">CGMCC 1.12554</strain>
    </source>
</reference>
<feature type="transmembrane region" description="Helical" evidence="6">
    <location>
        <begin position="211"/>
        <end position="240"/>
    </location>
</feature>
<dbReference type="AlphaFoldDB" id="A0ABD6ALY9"/>
<dbReference type="Proteomes" id="UP001596545">
    <property type="component" value="Unassembled WGS sequence"/>
</dbReference>
<protein>
    <submittedName>
        <fullName evidence="8">Formate/nitrite transporter family protein</fullName>
    </submittedName>
</protein>
<organism evidence="8 9">
    <name type="scientific">Halorubrum rutilum</name>
    <dbReference type="NCBI Taxonomy" id="1364933"/>
    <lineage>
        <taxon>Archaea</taxon>
        <taxon>Methanobacteriati</taxon>
        <taxon>Methanobacteriota</taxon>
        <taxon>Stenosarchaea group</taxon>
        <taxon>Halobacteria</taxon>
        <taxon>Halobacteriales</taxon>
        <taxon>Haloferacaceae</taxon>
        <taxon>Halorubrum</taxon>
    </lineage>
</organism>
<feature type="transmembrane region" description="Helical" evidence="6">
    <location>
        <begin position="59"/>
        <end position="80"/>
    </location>
</feature>
<dbReference type="PANTHER" id="PTHR30520:SF2">
    <property type="entry name" value="INNER MEMBRANE PROTEIN YFDC"/>
    <property type="match status" value="1"/>
</dbReference>
<keyword evidence="4 6" id="KW-0472">Membrane</keyword>
<feature type="transmembrane region" description="Helical" evidence="6">
    <location>
        <begin position="178"/>
        <end position="199"/>
    </location>
</feature>
<dbReference type="EMBL" id="JBHTBL010000011">
    <property type="protein sequence ID" value="MFC7325189.1"/>
    <property type="molecule type" value="Genomic_DNA"/>
</dbReference>
<keyword evidence="3 6" id="KW-1133">Transmembrane helix</keyword>
<comment type="caution">
    <text evidence="8">The sequence shown here is derived from an EMBL/GenBank/DDBJ whole genome shotgun (WGS) entry which is preliminary data.</text>
</comment>
<keyword evidence="9" id="KW-1185">Reference proteome</keyword>
<dbReference type="GO" id="GO:0016020">
    <property type="term" value="C:membrane"/>
    <property type="evidence" value="ECO:0007669"/>
    <property type="project" value="UniProtKB-SubCell"/>
</dbReference>
<dbReference type="RefSeq" id="WP_256407927.1">
    <property type="nucleotide sequence ID" value="NZ_JANHDN010000002.1"/>
</dbReference>
<evidence type="ECO:0000313" key="8">
    <source>
        <dbReference type="EMBL" id="MFC7325189.1"/>
    </source>
</evidence>
<evidence type="ECO:0000313" key="9">
    <source>
        <dbReference type="Proteomes" id="UP001596545"/>
    </source>
</evidence>
<name>A0ABD6ALY9_9EURY</name>
<proteinExistence type="predicted"/>
<feature type="domain" description="UspA" evidence="7">
    <location>
        <begin position="475"/>
        <end position="591"/>
    </location>
</feature>
<feature type="compositionally biased region" description="Acidic residues" evidence="5">
    <location>
        <begin position="1"/>
        <end position="12"/>
    </location>
</feature>
<dbReference type="InterPro" id="IPR000292">
    <property type="entry name" value="For/NO2_transpt"/>
</dbReference>
<feature type="compositionally biased region" description="Acidic residues" evidence="5">
    <location>
        <begin position="649"/>
        <end position="661"/>
    </location>
</feature>
<dbReference type="InterPro" id="IPR023271">
    <property type="entry name" value="Aquaporin-like"/>
</dbReference>
<comment type="subcellular location">
    <subcellularLocation>
        <location evidence="1">Membrane</location>
        <topology evidence="1">Multi-pass membrane protein</topology>
    </subcellularLocation>
</comment>
<sequence>MTDSTGPDDDDSIREVVERSQSGAPAVGEAVRDRFSSDEVFQRIIAAADEEVTSGGRELFFSGVAAGLAITITFMLYASLTASTDGHPILSVLLYPLGFVYIIIGGYQLYTENTLPPVALTLERLASLPTLLRHWTIVLAGNFTGGAFGAVVLSYGGVFSGDTVDSAIYISAGGLDVGFWPLFFKAAMAGLIVAGVVWVGFASTNSVTRLLVVYLAFLAIPLGDLYHVVVSFTEVLYLLFAQRLGLYAGEVTLVGGLGGFVLPVLLGNTIGGVVLVTLVNYFQTSEERLEEARFEGMTRRLTVPEWALGRAAGRSYVPILDATEATLFANEGYRIMVPITNPRTDGPIVELASRLASDHEDGLVHIVHVVQAPERMSLAAGAGRIADVSEEGMEGLRETAEGHGVDVSTSTVVSHRSFEEVFNMARRTRPEAVLMGWGEDQLWSAARAERPIDELTNQLPCDFLILSESDLDTSKVLLPTSGGPDSALGAEVAGVLSRTAGAEVTLLHVVDGAGARAAGEEFLAGWATEHGLADAERVVDDGGDVEGAIAREAADSTLVVIGATEKGLLSRLVADSLHLDVIHDVDCSVLLAERPSSRSIRNRLFGSGRRVTGPPDGGVERDPDASQGAALSGPDDSGPAPLAVSGSDDGSDASAEADGDADSTVIADHDDPDGGERGDDAAADGSADVDGGEGPSPERSVVTDHDDPDDAEADEASDDVERDGDGG</sequence>
<evidence type="ECO:0000256" key="6">
    <source>
        <dbReference type="SAM" id="Phobius"/>
    </source>
</evidence>
<evidence type="ECO:0000256" key="1">
    <source>
        <dbReference type="ARBA" id="ARBA00004141"/>
    </source>
</evidence>
<feature type="region of interest" description="Disordered" evidence="5">
    <location>
        <begin position="1"/>
        <end position="28"/>
    </location>
</feature>
<evidence type="ECO:0000256" key="5">
    <source>
        <dbReference type="SAM" id="MobiDB-lite"/>
    </source>
</evidence>
<dbReference type="Gene3D" id="3.40.50.12370">
    <property type="match status" value="1"/>
</dbReference>
<accession>A0ABD6ALY9</accession>
<feature type="transmembrane region" description="Helical" evidence="6">
    <location>
        <begin position="92"/>
        <end position="110"/>
    </location>
</feature>
<dbReference type="SUPFAM" id="SSF52402">
    <property type="entry name" value="Adenine nucleotide alpha hydrolases-like"/>
    <property type="match status" value="2"/>
</dbReference>
<feature type="region of interest" description="Disordered" evidence="5">
    <location>
        <begin position="603"/>
        <end position="727"/>
    </location>
</feature>
<evidence type="ECO:0000256" key="4">
    <source>
        <dbReference type="ARBA" id="ARBA00023136"/>
    </source>
</evidence>
<dbReference type="Pfam" id="PF01226">
    <property type="entry name" value="Form_Nir_trans"/>
    <property type="match status" value="1"/>
</dbReference>